<evidence type="ECO:0000256" key="4">
    <source>
        <dbReference type="ARBA" id="ARBA00023136"/>
    </source>
</evidence>
<dbReference type="EMBL" id="DWUP01000148">
    <property type="protein sequence ID" value="HJD53336.1"/>
    <property type="molecule type" value="Genomic_DNA"/>
</dbReference>
<dbReference type="GO" id="GO:0033281">
    <property type="term" value="C:TAT protein transport complex"/>
    <property type="evidence" value="ECO:0007669"/>
    <property type="project" value="TreeGrafter"/>
</dbReference>
<keyword evidence="3 5" id="KW-1133">Transmembrane helix</keyword>
<evidence type="ECO:0000256" key="1">
    <source>
        <dbReference type="ARBA" id="ARBA00004141"/>
    </source>
</evidence>
<dbReference type="HAMAP" id="MF_00902">
    <property type="entry name" value="TatC"/>
    <property type="match status" value="1"/>
</dbReference>
<evidence type="ECO:0000313" key="7">
    <source>
        <dbReference type="Proteomes" id="UP000787625"/>
    </source>
</evidence>
<dbReference type="PANTHER" id="PTHR30371:SF0">
    <property type="entry name" value="SEC-INDEPENDENT PROTEIN TRANSLOCASE PROTEIN TATC, CHLOROPLASTIC-RELATED"/>
    <property type="match status" value="1"/>
</dbReference>
<comment type="caution">
    <text evidence="6">The sequence shown here is derived from an EMBL/GenBank/DDBJ whole genome shotgun (WGS) entry which is preliminary data.</text>
</comment>
<evidence type="ECO:0000256" key="2">
    <source>
        <dbReference type="ARBA" id="ARBA00022692"/>
    </source>
</evidence>
<dbReference type="AlphaFoldDB" id="A0A9D2UJ93"/>
<dbReference type="Proteomes" id="UP000787625">
    <property type="component" value="Unassembled WGS sequence"/>
</dbReference>
<evidence type="ECO:0000313" key="6">
    <source>
        <dbReference type="EMBL" id="HJD53336.1"/>
    </source>
</evidence>
<evidence type="ECO:0000256" key="5">
    <source>
        <dbReference type="SAM" id="Phobius"/>
    </source>
</evidence>
<dbReference type="InterPro" id="IPR002033">
    <property type="entry name" value="TatC"/>
</dbReference>
<protein>
    <submittedName>
        <fullName evidence="6">Twin-arginine translocase subunit TatC</fullName>
    </submittedName>
</protein>
<dbReference type="NCBIfam" id="TIGR00945">
    <property type="entry name" value="tatC"/>
    <property type="match status" value="1"/>
</dbReference>
<feature type="transmembrane region" description="Helical" evidence="5">
    <location>
        <begin position="63"/>
        <end position="89"/>
    </location>
</feature>
<reference evidence="6" key="1">
    <citation type="journal article" date="2021" name="PeerJ">
        <title>Extensive microbial diversity within the chicken gut microbiome revealed by metagenomics and culture.</title>
        <authorList>
            <person name="Gilroy R."/>
            <person name="Ravi A."/>
            <person name="Getino M."/>
            <person name="Pursley I."/>
            <person name="Horton D.L."/>
            <person name="Alikhan N.F."/>
            <person name="Baker D."/>
            <person name="Gharbi K."/>
            <person name="Hall N."/>
            <person name="Watson M."/>
            <person name="Adriaenssens E.M."/>
            <person name="Foster-Nyarko E."/>
            <person name="Jarju S."/>
            <person name="Secka A."/>
            <person name="Antonio M."/>
            <person name="Oren A."/>
            <person name="Chaudhuri R.R."/>
            <person name="La Ragione R."/>
            <person name="Hildebrand F."/>
            <person name="Pallen M.J."/>
        </authorList>
    </citation>
    <scope>NUCLEOTIDE SEQUENCE</scope>
    <source>
        <strain evidence="6">MalCec1-1739</strain>
    </source>
</reference>
<dbReference type="PRINTS" id="PR01840">
    <property type="entry name" value="TATCFAMILY"/>
</dbReference>
<evidence type="ECO:0000256" key="3">
    <source>
        <dbReference type="ARBA" id="ARBA00022989"/>
    </source>
</evidence>
<proteinExistence type="inferred from homology"/>
<feature type="transmembrane region" description="Helical" evidence="5">
    <location>
        <begin position="109"/>
        <end position="135"/>
    </location>
</feature>
<dbReference type="GO" id="GO:0043953">
    <property type="term" value="P:protein transport by the Tat complex"/>
    <property type="evidence" value="ECO:0007669"/>
    <property type="project" value="TreeGrafter"/>
</dbReference>
<dbReference type="Pfam" id="PF00902">
    <property type="entry name" value="TatC"/>
    <property type="match status" value="1"/>
</dbReference>
<dbReference type="GO" id="GO:0065002">
    <property type="term" value="P:intracellular protein transmembrane transport"/>
    <property type="evidence" value="ECO:0007669"/>
    <property type="project" value="TreeGrafter"/>
</dbReference>
<accession>A0A9D2UJ93</accession>
<name>A0A9D2UJ93_9BACT</name>
<reference evidence="6" key="2">
    <citation type="submission" date="2021-04" db="EMBL/GenBank/DDBJ databases">
        <authorList>
            <person name="Gilroy R."/>
        </authorList>
    </citation>
    <scope>NUCLEOTIDE SEQUENCE</scope>
    <source>
        <strain evidence="6">MalCec1-1739</strain>
    </source>
</reference>
<gene>
    <name evidence="6" type="primary">tatC</name>
    <name evidence="6" type="ORF">IAA93_06405</name>
</gene>
<feature type="transmembrane region" description="Helical" evidence="5">
    <location>
        <begin position="169"/>
        <end position="189"/>
    </location>
</feature>
<keyword evidence="4 5" id="KW-0472">Membrane</keyword>
<comment type="subcellular location">
    <subcellularLocation>
        <location evidence="1">Membrane</location>
        <topology evidence="1">Multi-pass membrane protein</topology>
    </subcellularLocation>
</comment>
<organism evidence="6 7">
    <name type="scientific">Candidatus Avibacteroides avistercoris</name>
    <dbReference type="NCBI Taxonomy" id="2840690"/>
    <lineage>
        <taxon>Bacteria</taxon>
        <taxon>Pseudomonadati</taxon>
        <taxon>Bacteroidota</taxon>
        <taxon>Bacteroidia</taxon>
        <taxon>Bacteroidales</taxon>
        <taxon>Bacteroidaceae</taxon>
        <taxon>Bacteroidaceae incertae sedis</taxon>
        <taxon>Candidatus Avibacteroides</taxon>
    </lineage>
</organism>
<feature type="transmembrane region" description="Helical" evidence="5">
    <location>
        <begin position="147"/>
        <end position="163"/>
    </location>
</feature>
<keyword evidence="2 5" id="KW-0812">Transmembrane</keyword>
<feature type="non-terminal residue" evidence="6">
    <location>
        <position position="1"/>
    </location>
</feature>
<feature type="transmembrane region" description="Helical" evidence="5">
    <location>
        <begin position="23"/>
        <end position="43"/>
    </location>
</feature>
<sequence>CGMDVDVGAFDVQLINTELASQFTAHIKVSACLGLLLASPYVVYELYRFVSPALYDNERRASVWVVVSAYALFIIGVLVNYFVIFPISFRFLATYQVSDAVANTIALSSYISTFLMLSFMLGVVFELPVVAYFLARAGIARSSALRRGRKVALLVILVIAAIVTPPDVFSQIIVTVPLYALYELSIVIVGRCERRRDA</sequence>
<dbReference type="PANTHER" id="PTHR30371">
    <property type="entry name" value="SEC-INDEPENDENT PROTEIN TRANSLOCASE PROTEIN TATC"/>
    <property type="match status" value="1"/>
</dbReference>
<dbReference type="GO" id="GO:0009977">
    <property type="term" value="F:proton motive force dependent protein transmembrane transporter activity"/>
    <property type="evidence" value="ECO:0007669"/>
    <property type="project" value="TreeGrafter"/>
</dbReference>